<dbReference type="PANTHER" id="PTHR43591:SF108">
    <property type="entry name" value="S-ADENOSYL-L-METHIONINE-DEPENDENT METHYLTRANSFERASE"/>
    <property type="match status" value="1"/>
</dbReference>
<dbReference type="AlphaFoldDB" id="A0A7D8YQF2"/>
<reference evidence="1 2" key="1">
    <citation type="submission" date="2018-05" db="EMBL/GenBank/DDBJ databases">
        <title>Whole genome sequencing for identification of molecular markers to develop diagnostic detection tools for the regulated plant pathogen Lachnellula willkommii.</title>
        <authorList>
            <person name="Giroux E."/>
            <person name="Bilodeau G."/>
        </authorList>
    </citation>
    <scope>NUCLEOTIDE SEQUENCE [LARGE SCALE GENOMIC DNA]</scope>
    <source>
        <strain evidence="1 2">CBS 625.97</strain>
    </source>
</reference>
<comment type="caution">
    <text evidence="1">The sequence shown here is derived from an EMBL/GenBank/DDBJ whole genome shotgun (WGS) entry which is preliminary data.</text>
</comment>
<keyword evidence="1" id="KW-0489">Methyltransferase</keyword>
<dbReference type="PANTHER" id="PTHR43591">
    <property type="entry name" value="METHYLTRANSFERASE"/>
    <property type="match status" value="1"/>
</dbReference>
<dbReference type="Gene3D" id="3.40.50.150">
    <property type="entry name" value="Vaccinia Virus protein VP39"/>
    <property type="match status" value="1"/>
</dbReference>
<organism evidence="1 2">
    <name type="scientific">Lachnellula cervina</name>
    <dbReference type="NCBI Taxonomy" id="1316786"/>
    <lineage>
        <taxon>Eukaryota</taxon>
        <taxon>Fungi</taxon>
        <taxon>Dikarya</taxon>
        <taxon>Ascomycota</taxon>
        <taxon>Pezizomycotina</taxon>
        <taxon>Leotiomycetes</taxon>
        <taxon>Helotiales</taxon>
        <taxon>Lachnaceae</taxon>
        <taxon>Lachnellula</taxon>
    </lineage>
</organism>
<evidence type="ECO:0000313" key="1">
    <source>
        <dbReference type="EMBL" id="TVY54980.1"/>
    </source>
</evidence>
<dbReference type="GO" id="GO:0032259">
    <property type="term" value="P:methylation"/>
    <property type="evidence" value="ECO:0007669"/>
    <property type="project" value="UniProtKB-KW"/>
</dbReference>
<dbReference type="Proteomes" id="UP000481288">
    <property type="component" value="Unassembled WGS sequence"/>
</dbReference>
<evidence type="ECO:0000313" key="2">
    <source>
        <dbReference type="Proteomes" id="UP000481288"/>
    </source>
</evidence>
<dbReference type="Pfam" id="PF13489">
    <property type="entry name" value="Methyltransf_23"/>
    <property type="match status" value="1"/>
</dbReference>
<accession>A0A7D8YQF2</accession>
<dbReference type="OrthoDB" id="3647at2759"/>
<dbReference type="EMBL" id="QGMG01000287">
    <property type="protein sequence ID" value="TVY54980.1"/>
    <property type="molecule type" value="Genomic_DNA"/>
</dbReference>
<keyword evidence="1" id="KW-0808">Transferase</keyword>
<name>A0A7D8YQF2_9HELO</name>
<dbReference type="SUPFAM" id="SSF53335">
    <property type="entry name" value="S-adenosyl-L-methionine-dependent methyltransferases"/>
    <property type="match status" value="1"/>
</dbReference>
<protein>
    <submittedName>
        <fullName evidence="1">Putative methyltransferase</fullName>
    </submittedName>
</protein>
<proteinExistence type="predicted"/>
<gene>
    <name evidence="1" type="ORF">LCER1_G006210</name>
</gene>
<dbReference type="GO" id="GO:0008168">
    <property type="term" value="F:methyltransferase activity"/>
    <property type="evidence" value="ECO:0007669"/>
    <property type="project" value="UniProtKB-KW"/>
</dbReference>
<sequence>MSDHAPNQTEANRAHFNEAASSYNNRFEKTILQIIHEIQERREWLGVDWVEDSSEDESSTSNSKGATRPVRLLDYACGTGLVSRALAPYVSQCVGIDLTEGMAAEYNKSMENQGIPASEMFAHVGNLIDPSDPSPAAFTGPEFHDFDIAAVGLGFHHFDNPALAAKRLAERLKPGGVLFIIDFQPHEHVHGHHHAAEKSVTHMGFSEVDIKKMFEEAGVGKGFEHVVVGKGIVITDKSDKMKTVTREVFMARGSKL</sequence>
<keyword evidence="2" id="KW-1185">Reference proteome</keyword>
<dbReference type="InterPro" id="IPR029063">
    <property type="entry name" value="SAM-dependent_MTases_sf"/>
</dbReference>
<dbReference type="CDD" id="cd02440">
    <property type="entry name" value="AdoMet_MTases"/>
    <property type="match status" value="1"/>
</dbReference>